<name>A0A1I3B0Z1_9LACT</name>
<dbReference type="Proteomes" id="UP000198668">
    <property type="component" value="Unassembled WGS sequence"/>
</dbReference>
<protein>
    <recommendedName>
        <fullName evidence="4">DUF554 domain-containing protein</fullName>
    </recommendedName>
</protein>
<feature type="transmembrane region" description="Helical" evidence="1">
    <location>
        <begin position="200"/>
        <end position="218"/>
    </location>
</feature>
<keyword evidence="3" id="KW-1185">Reference proteome</keyword>
<evidence type="ECO:0008006" key="4">
    <source>
        <dbReference type="Google" id="ProtNLM"/>
    </source>
</evidence>
<dbReference type="PANTHER" id="PTHR36111">
    <property type="entry name" value="INNER MEMBRANE PROTEIN-RELATED"/>
    <property type="match status" value="1"/>
</dbReference>
<keyword evidence="1" id="KW-0812">Transmembrane</keyword>
<keyword evidence="1" id="KW-0472">Membrane</keyword>
<gene>
    <name evidence="2" type="ORF">SAMN04489868_10310</name>
</gene>
<evidence type="ECO:0000256" key="1">
    <source>
        <dbReference type="SAM" id="Phobius"/>
    </source>
</evidence>
<proteinExistence type="predicted"/>
<evidence type="ECO:0000313" key="2">
    <source>
        <dbReference type="EMBL" id="SFH55963.1"/>
    </source>
</evidence>
<dbReference type="AlphaFoldDB" id="A0A1I3B0Z1"/>
<dbReference type="PANTHER" id="PTHR36111:SF2">
    <property type="entry name" value="INNER MEMBRANE PROTEIN"/>
    <property type="match status" value="1"/>
</dbReference>
<reference evidence="2 3" key="1">
    <citation type="submission" date="2016-10" db="EMBL/GenBank/DDBJ databases">
        <authorList>
            <person name="de Groot N.N."/>
        </authorList>
    </citation>
    <scope>NUCLEOTIDE SEQUENCE [LARGE SCALE GENOMIC DNA]</scope>
    <source>
        <strain evidence="2 3">DSM 27630</strain>
    </source>
</reference>
<dbReference type="InterPro" id="IPR007563">
    <property type="entry name" value="DUF554"/>
</dbReference>
<organism evidence="2 3">
    <name type="scientific">Pisciglobus halotolerans</name>
    <dbReference type="NCBI Taxonomy" id="745365"/>
    <lineage>
        <taxon>Bacteria</taxon>
        <taxon>Bacillati</taxon>
        <taxon>Bacillota</taxon>
        <taxon>Bacilli</taxon>
        <taxon>Lactobacillales</taxon>
        <taxon>Carnobacteriaceae</taxon>
    </lineage>
</organism>
<evidence type="ECO:0000313" key="3">
    <source>
        <dbReference type="Proteomes" id="UP000198668"/>
    </source>
</evidence>
<feature type="transmembrane region" description="Helical" evidence="1">
    <location>
        <begin position="12"/>
        <end position="31"/>
    </location>
</feature>
<dbReference type="EMBL" id="FOQE01000003">
    <property type="protein sequence ID" value="SFH55963.1"/>
    <property type="molecule type" value="Genomic_DNA"/>
</dbReference>
<feature type="transmembrane region" description="Helical" evidence="1">
    <location>
        <begin position="127"/>
        <end position="157"/>
    </location>
</feature>
<feature type="transmembrane region" description="Helical" evidence="1">
    <location>
        <begin position="85"/>
        <end position="107"/>
    </location>
</feature>
<dbReference type="Pfam" id="PF04474">
    <property type="entry name" value="DUF554"/>
    <property type="match status" value="1"/>
</dbReference>
<accession>A0A1I3B0Z1</accession>
<keyword evidence="1" id="KW-1133">Transmembrane helix</keyword>
<sequence>MGNKLSEKFKTEMMLIFGVCSMGMGIASIAPMKYMPAVIFALVIGTAIGLAVHLGEWINKGGALMHRPISKIFPNEKLEISHEEFMNSLVTIIVLFCASGTGIYGSLDAGMTGDSTILISKSILDFFTAAIFACNVGYVVSVIAIPQFILLFLLFLLAKFIFPLTTPEMILDFKACGGFLMLATGFRLIKLKMFPIADMIPAMILVMPLSWAWANWILPLL</sequence>
<feature type="transmembrane region" description="Helical" evidence="1">
    <location>
        <begin position="37"/>
        <end position="58"/>
    </location>
</feature>